<feature type="coiled-coil region" evidence="13">
    <location>
        <begin position="159"/>
        <end position="186"/>
    </location>
</feature>
<dbReference type="Gene3D" id="3.40.630.10">
    <property type="entry name" value="Zn peptidases"/>
    <property type="match status" value="1"/>
</dbReference>
<dbReference type="OrthoDB" id="3907302at2759"/>
<comment type="subcellular location">
    <subcellularLocation>
        <location evidence="2">Secreted</location>
    </subcellularLocation>
</comment>
<evidence type="ECO:0000256" key="10">
    <source>
        <dbReference type="ARBA" id="ARBA00023157"/>
    </source>
</evidence>
<keyword evidence="6" id="KW-0964">Secreted</keyword>
<dbReference type="InterPro" id="IPR007484">
    <property type="entry name" value="Peptidase_M28"/>
</dbReference>
<feature type="transmembrane region" description="Helical" evidence="14">
    <location>
        <begin position="12"/>
        <end position="33"/>
    </location>
</feature>
<dbReference type="InterPro" id="IPR040234">
    <property type="entry name" value="QC/QCL"/>
</dbReference>
<name>A0A653CJ30_CALMS</name>
<evidence type="ECO:0000313" key="16">
    <source>
        <dbReference type="EMBL" id="VEN47932.1"/>
    </source>
</evidence>
<keyword evidence="11" id="KW-0012">Acyltransferase</keyword>
<keyword evidence="14" id="KW-0472">Membrane</keyword>
<dbReference type="FunFam" id="3.40.630.10:FF:000029">
    <property type="entry name" value="Glutaminyl-peptide cyclotransferase"/>
    <property type="match status" value="1"/>
</dbReference>
<keyword evidence="10" id="KW-1015">Disulfide bond</keyword>
<keyword evidence="7" id="KW-0808">Transferase</keyword>
<evidence type="ECO:0000256" key="1">
    <source>
        <dbReference type="ARBA" id="ARBA00000001"/>
    </source>
</evidence>
<proteinExistence type="inferred from homology"/>
<dbReference type="InterPro" id="IPR037457">
    <property type="entry name" value="M28_QC"/>
</dbReference>
<evidence type="ECO:0000256" key="11">
    <source>
        <dbReference type="ARBA" id="ARBA00023315"/>
    </source>
</evidence>
<dbReference type="EMBL" id="CAACVG010007996">
    <property type="protein sequence ID" value="VEN47932.1"/>
    <property type="molecule type" value="Genomic_DNA"/>
</dbReference>
<evidence type="ECO:0000256" key="12">
    <source>
        <dbReference type="ARBA" id="ARBA00057903"/>
    </source>
</evidence>
<dbReference type="EC" id="2.3.2.5" evidence="4"/>
<evidence type="ECO:0000256" key="3">
    <source>
        <dbReference type="ARBA" id="ARBA00006014"/>
    </source>
</evidence>
<evidence type="ECO:0000256" key="7">
    <source>
        <dbReference type="ARBA" id="ARBA00022679"/>
    </source>
</evidence>
<keyword evidence="13" id="KW-0175">Coiled coil</keyword>
<evidence type="ECO:0000256" key="13">
    <source>
        <dbReference type="SAM" id="Coils"/>
    </source>
</evidence>
<dbReference type="GO" id="GO:0008270">
    <property type="term" value="F:zinc ion binding"/>
    <property type="evidence" value="ECO:0007669"/>
    <property type="project" value="TreeGrafter"/>
</dbReference>
<dbReference type="Proteomes" id="UP000410492">
    <property type="component" value="Unassembled WGS sequence"/>
</dbReference>
<dbReference type="GO" id="GO:0005576">
    <property type="term" value="C:extracellular region"/>
    <property type="evidence" value="ECO:0007669"/>
    <property type="project" value="UniProtKB-SubCell"/>
</dbReference>
<evidence type="ECO:0000313" key="17">
    <source>
        <dbReference type="Proteomes" id="UP000410492"/>
    </source>
</evidence>
<keyword evidence="14" id="KW-1133">Transmembrane helix</keyword>
<dbReference type="GO" id="GO:0016603">
    <property type="term" value="F:glutaminyl-peptide cyclotransferase activity"/>
    <property type="evidence" value="ECO:0007669"/>
    <property type="project" value="UniProtKB-EC"/>
</dbReference>
<feature type="domain" description="Peptidase M28" evidence="15">
    <location>
        <begin position="120"/>
        <end position="344"/>
    </location>
</feature>
<dbReference type="CDD" id="cd03880">
    <property type="entry name" value="M28_QC_like"/>
    <property type="match status" value="1"/>
</dbReference>
<keyword evidence="8" id="KW-0479">Metal-binding</keyword>
<dbReference type="AlphaFoldDB" id="A0A653CJ30"/>
<keyword evidence="17" id="KW-1185">Reference proteome</keyword>
<keyword evidence="14" id="KW-0812">Transmembrane</keyword>
<gene>
    <name evidence="16" type="ORF">CALMAC_LOCUS9574</name>
</gene>
<dbReference type="Pfam" id="PF04389">
    <property type="entry name" value="Peptidase_M28"/>
    <property type="match status" value="1"/>
</dbReference>
<sequence>MAFFKSVHLQKNIMIPVFVRSVIIAAVFVHGYASQLKKLQKNHKLQQLSNTEIQYIAGLSNSKYTNEVLNNILIPRVVGTPNHEKVLQYIKKELQNLGWNIEIDEFENNTPIFGRLKFRNIIATLNPNADRYLVLACHYDSKYFEREVFVGATDSAVPCAMMLGLAKELKNELSQLKNNNDLNLKLIFFDGEEAFDQWGPNDSIYGAKHLAEVYKKNINQLRSGENVSDLQKMDMLVLLDLIGHKGTKFVSYFTQTEKWFIRLAELEDNLSSLNLLKKSRNQRYFVRRASHAYIEDDHIPFLQRDVPILHLISSPFPNEWHTPQDDRSIIDMNTLQDINNILRVFLMEYLHIYPKDRSEETFIKRELR</sequence>
<dbReference type="SUPFAM" id="SSF53187">
    <property type="entry name" value="Zn-dependent exopeptidases"/>
    <property type="match status" value="1"/>
</dbReference>
<organism evidence="16 17">
    <name type="scientific">Callosobruchus maculatus</name>
    <name type="common">Southern cowpea weevil</name>
    <name type="synonym">Pulse bruchid</name>
    <dbReference type="NCBI Taxonomy" id="64391"/>
    <lineage>
        <taxon>Eukaryota</taxon>
        <taxon>Metazoa</taxon>
        <taxon>Ecdysozoa</taxon>
        <taxon>Arthropoda</taxon>
        <taxon>Hexapoda</taxon>
        <taxon>Insecta</taxon>
        <taxon>Pterygota</taxon>
        <taxon>Neoptera</taxon>
        <taxon>Endopterygota</taxon>
        <taxon>Coleoptera</taxon>
        <taxon>Polyphaga</taxon>
        <taxon>Cucujiformia</taxon>
        <taxon>Chrysomeloidea</taxon>
        <taxon>Chrysomelidae</taxon>
        <taxon>Bruchinae</taxon>
        <taxon>Bruchini</taxon>
        <taxon>Callosobruchus</taxon>
    </lineage>
</organism>
<evidence type="ECO:0000256" key="4">
    <source>
        <dbReference type="ARBA" id="ARBA00012012"/>
    </source>
</evidence>
<dbReference type="PANTHER" id="PTHR12283:SF6">
    <property type="entry name" value="GLUTAMINYL-PEPTIDE CYCLOTRANSFERASE-RELATED"/>
    <property type="match status" value="1"/>
</dbReference>
<evidence type="ECO:0000259" key="15">
    <source>
        <dbReference type="Pfam" id="PF04389"/>
    </source>
</evidence>
<dbReference type="PANTHER" id="PTHR12283">
    <property type="entry name" value="GLUTAMINYL-PEPTIDE CYCLOTRANSFERASE"/>
    <property type="match status" value="1"/>
</dbReference>
<evidence type="ECO:0000256" key="8">
    <source>
        <dbReference type="ARBA" id="ARBA00022723"/>
    </source>
</evidence>
<comment type="function">
    <text evidence="12">Acts as a glutaminyl-peptide cyclotransferase. Responsible for the biosynthesis of pyroglutamyl peptides. Might be more efficient in the conversion of tri and tetrapeptides in vitro. Might have a relative preference for substrates containing hydrophobic amino acids in vitro.</text>
</comment>
<evidence type="ECO:0000256" key="9">
    <source>
        <dbReference type="ARBA" id="ARBA00022833"/>
    </source>
</evidence>
<reference evidence="16 17" key="1">
    <citation type="submission" date="2019-01" db="EMBL/GenBank/DDBJ databases">
        <authorList>
            <person name="Sayadi A."/>
        </authorList>
    </citation>
    <scope>NUCLEOTIDE SEQUENCE [LARGE SCALE GENOMIC DNA]</scope>
</reference>
<comment type="similarity">
    <text evidence="3">Belongs to the glutaminyl-peptide cyclotransferase family.</text>
</comment>
<evidence type="ECO:0000256" key="14">
    <source>
        <dbReference type="SAM" id="Phobius"/>
    </source>
</evidence>
<comment type="catalytic activity">
    <reaction evidence="1">
        <text>N-terminal L-glutaminyl-[peptide] = N-terminal 5-oxo-L-prolyl-[peptide] + NH4(+)</text>
        <dbReference type="Rhea" id="RHEA:23652"/>
        <dbReference type="Rhea" id="RHEA-COMP:11736"/>
        <dbReference type="Rhea" id="RHEA-COMP:11846"/>
        <dbReference type="ChEBI" id="CHEBI:28938"/>
        <dbReference type="ChEBI" id="CHEBI:64722"/>
        <dbReference type="ChEBI" id="CHEBI:87215"/>
        <dbReference type="EC" id="2.3.2.5"/>
    </reaction>
</comment>
<protein>
    <recommendedName>
        <fullName evidence="5">Glutaminyl-peptide cyclotransferase</fullName>
        <ecNumber evidence="4">2.3.2.5</ecNumber>
    </recommendedName>
</protein>
<evidence type="ECO:0000256" key="5">
    <source>
        <dbReference type="ARBA" id="ARBA00016861"/>
    </source>
</evidence>
<evidence type="ECO:0000256" key="6">
    <source>
        <dbReference type="ARBA" id="ARBA00022525"/>
    </source>
</evidence>
<accession>A0A653CJ30</accession>
<evidence type="ECO:0000256" key="2">
    <source>
        <dbReference type="ARBA" id="ARBA00004613"/>
    </source>
</evidence>
<keyword evidence="9" id="KW-0862">Zinc</keyword>